<reference evidence="2" key="1">
    <citation type="journal article" date="2019" name="PLoS Negl. Trop. Dis.">
        <title>Revisiting the worldwide diversity of Leptospira species in the environment.</title>
        <authorList>
            <person name="Vincent A.T."/>
            <person name="Schiettekatte O."/>
            <person name="Bourhy P."/>
            <person name="Veyrier F.J."/>
            <person name="Picardeau M."/>
        </authorList>
    </citation>
    <scope>NUCLEOTIDE SEQUENCE [LARGE SCALE GENOMIC DNA]</scope>
    <source>
        <strain evidence="2">SCS5</strain>
    </source>
</reference>
<organism evidence="2 3">
    <name type="scientific">Leptospira fluminis</name>
    <dbReference type="NCBI Taxonomy" id="2484979"/>
    <lineage>
        <taxon>Bacteria</taxon>
        <taxon>Pseudomonadati</taxon>
        <taxon>Spirochaetota</taxon>
        <taxon>Spirochaetia</taxon>
        <taxon>Leptospirales</taxon>
        <taxon>Leptospiraceae</taxon>
        <taxon>Leptospira</taxon>
    </lineage>
</organism>
<comment type="caution">
    <text evidence="2">The sequence shown here is derived from an EMBL/GenBank/DDBJ whole genome shotgun (WGS) entry which is preliminary data.</text>
</comment>
<dbReference type="Proteomes" id="UP000297855">
    <property type="component" value="Unassembled WGS sequence"/>
</dbReference>
<gene>
    <name evidence="2" type="ORF">EHO61_10710</name>
</gene>
<dbReference type="SUPFAM" id="SSF52833">
    <property type="entry name" value="Thioredoxin-like"/>
    <property type="match status" value="1"/>
</dbReference>
<dbReference type="InterPro" id="IPR000866">
    <property type="entry name" value="AhpC/TSA"/>
</dbReference>
<dbReference type="RefSeq" id="WP_135813591.1">
    <property type="nucleotide sequence ID" value="NZ_RQEV01000011.1"/>
</dbReference>
<evidence type="ECO:0000313" key="3">
    <source>
        <dbReference type="Proteomes" id="UP000297855"/>
    </source>
</evidence>
<dbReference type="EMBL" id="RQEV01000011">
    <property type="protein sequence ID" value="TGK17930.1"/>
    <property type="molecule type" value="Genomic_DNA"/>
</dbReference>
<dbReference type="InterPro" id="IPR013766">
    <property type="entry name" value="Thioredoxin_domain"/>
</dbReference>
<evidence type="ECO:0000259" key="1">
    <source>
        <dbReference type="PROSITE" id="PS51352"/>
    </source>
</evidence>
<dbReference type="GO" id="GO:0016491">
    <property type="term" value="F:oxidoreductase activity"/>
    <property type="evidence" value="ECO:0007669"/>
    <property type="project" value="InterPro"/>
</dbReference>
<accession>A0A4R9GP88</accession>
<name>A0A4R9GP88_9LEPT</name>
<keyword evidence="3" id="KW-1185">Reference proteome</keyword>
<evidence type="ECO:0000313" key="2">
    <source>
        <dbReference type="EMBL" id="TGK17930.1"/>
    </source>
</evidence>
<dbReference type="InterPro" id="IPR036249">
    <property type="entry name" value="Thioredoxin-like_sf"/>
</dbReference>
<feature type="domain" description="Thioredoxin" evidence="1">
    <location>
        <begin position="2"/>
        <end position="181"/>
    </location>
</feature>
<sequence length="181" mass="20839">MIRTGELAKDFRFGDLKGNSFMLSDLKGKKIMLSFFRNGACALCNLRIHELIRSFSELKDLIQILAIFESGKEDMLPFVGKQSPPFPLIPDPEAKIFDLYELESSPEKIKNSMNSEAVHEKIREAEQAGFPLRRQEGSNFDRLPAEFLIDENLVIRRVLYSELVGDHFSIEEIRKWISEKS</sequence>
<dbReference type="GO" id="GO:0016209">
    <property type="term" value="F:antioxidant activity"/>
    <property type="evidence" value="ECO:0007669"/>
    <property type="project" value="InterPro"/>
</dbReference>
<proteinExistence type="predicted"/>
<dbReference type="Pfam" id="PF00578">
    <property type="entry name" value="AhpC-TSA"/>
    <property type="match status" value="1"/>
</dbReference>
<dbReference type="AlphaFoldDB" id="A0A4R9GP88"/>
<dbReference type="PROSITE" id="PS51352">
    <property type="entry name" value="THIOREDOXIN_2"/>
    <property type="match status" value="1"/>
</dbReference>
<dbReference type="OrthoDB" id="9809746at2"/>
<protein>
    <submittedName>
        <fullName evidence="2">Redoxin</fullName>
    </submittedName>
</protein>
<dbReference type="Gene3D" id="3.40.30.10">
    <property type="entry name" value="Glutaredoxin"/>
    <property type="match status" value="1"/>
</dbReference>